<dbReference type="Proteomes" id="UP000001038">
    <property type="component" value="Chromosome 4"/>
</dbReference>
<evidence type="ECO:0000313" key="8">
    <source>
        <dbReference type="Proteomes" id="UP000001038"/>
    </source>
</evidence>
<dbReference type="AlphaFoldDB" id="A0A3B3I0N8"/>
<organism evidence="7 8">
    <name type="scientific">Oryzias latipes</name>
    <name type="common">Japanese rice fish</name>
    <name type="synonym">Japanese killifish</name>
    <dbReference type="NCBI Taxonomy" id="8090"/>
    <lineage>
        <taxon>Eukaryota</taxon>
        <taxon>Metazoa</taxon>
        <taxon>Chordata</taxon>
        <taxon>Craniata</taxon>
        <taxon>Vertebrata</taxon>
        <taxon>Euteleostomi</taxon>
        <taxon>Actinopterygii</taxon>
        <taxon>Neopterygii</taxon>
        <taxon>Teleostei</taxon>
        <taxon>Neoteleostei</taxon>
        <taxon>Acanthomorphata</taxon>
        <taxon>Ovalentaria</taxon>
        <taxon>Atherinomorphae</taxon>
        <taxon>Beloniformes</taxon>
        <taxon>Adrianichthyidae</taxon>
        <taxon>Oryziinae</taxon>
        <taxon>Oryzias</taxon>
    </lineage>
</organism>
<dbReference type="Pfam" id="PF00017">
    <property type="entry name" value="SH2"/>
    <property type="match status" value="1"/>
</dbReference>
<feature type="region of interest" description="Disordered" evidence="4">
    <location>
        <begin position="320"/>
        <end position="370"/>
    </location>
</feature>
<dbReference type="SUPFAM" id="SSF50729">
    <property type="entry name" value="PH domain-like"/>
    <property type="match status" value="1"/>
</dbReference>
<dbReference type="Ensembl" id="ENSORLT00000043221.1">
    <property type="protein sequence ID" value="ENSORLP00000037516.1"/>
    <property type="gene ID" value="ENSORLG00000026413.1"/>
</dbReference>
<dbReference type="Gene3D" id="3.30.505.10">
    <property type="entry name" value="SH2 domain"/>
    <property type="match status" value="1"/>
</dbReference>
<feature type="compositionally biased region" description="Low complexity" evidence="4">
    <location>
        <begin position="348"/>
        <end position="364"/>
    </location>
</feature>
<evidence type="ECO:0000256" key="3">
    <source>
        <dbReference type="PROSITE-ProRule" id="PRU00191"/>
    </source>
</evidence>
<dbReference type="SMART" id="SM00252">
    <property type="entry name" value="SH2"/>
    <property type="match status" value="1"/>
</dbReference>
<feature type="domain" description="SH2" evidence="5">
    <location>
        <begin position="154"/>
        <end position="258"/>
    </location>
</feature>
<dbReference type="Gene3D" id="2.30.29.30">
    <property type="entry name" value="Pleckstrin-homology domain (PH domain)/Phosphotyrosine-binding domain (PTB)"/>
    <property type="match status" value="1"/>
</dbReference>
<evidence type="ECO:0000313" key="7">
    <source>
        <dbReference type="Ensembl" id="ENSORLP00000037516.1"/>
    </source>
</evidence>
<dbReference type="InterPro" id="IPR036860">
    <property type="entry name" value="SH2_dom_sf"/>
</dbReference>
<name>A0A3B3I0N8_ORYLA</name>
<dbReference type="SUPFAM" id="SSF55550">
    <property type="entry name" value="SH2 domain"/>
    <property type="match status" value="1"/>
</dbReference>
<evidence type="ECO:0000256" key="4">
    <source>
        <dbReference type="SAM" id="MobiDB-lite"/>
    </source>
</evidence>
<dbReference type="Bgee" id="ENSORLG00000026413">
    <property type="expression patterns" value="Expressed in intestine and 8 other cell types or tissues"/>
</dbReference>
<gene>
    <name evidence="7" type="primary">LOC101162205</name>
</gene>
<evidence type="ECO:0000259" key="5">
    <source>
        <dbReference type="PROSITE" id="PS50001"/>
    </source>
</evidence>
<reference evidence="7 8" key="1">
    <citation type="journal article" date="2007" name="Nature">
        <title>The medaka draft genome and insights into vertebrate genome evolution.</title>
        <authorList>
            <person name="Kasahara M."/>
            <person name="Naruse K."/>
            <person name="Sasaki S."/>
            <person name="Nakatani Y."/>
            <person name="Qu W."/>
            <person name="Ahsan B."/>
            <person name="Yamada T."/>
            <person name="Nagayasu Y."/>
            <person name="Doi K."/>
            <person name="Kasai Y."/>
            <person name="Jindo T."/>
            <person name="Kobayashi D."/>
            <person name="Shimada A."/>
            <person name="Toyoda A."/>
            <person name="Kuroki Y."/>
            <person name="Fujiyama A."/>
            <person name="Sasaki T."/>
            <person name="Shimizu A."/>
            <person name="Asakawa S."/>
            <person name="Shimizu N."/>
            <person name="Hashimoto S."/>
            <person name="Yang J."/>
            <person name="Lee Y."/>
            <person name="Matsushima K."/>
            <person name="Sugano S."/>
            <person name="Sakaizumi M."/>
            <person name="Narita T."/>
            <person name="Ohishi K."/>
            <person name="Haga S."/>
            <person name="Ohta F."/>
            <person name="Nomoto H."/>
            <person name="Nogata K."/>
            <person name="Morishita T."/>
            <person name="Endo T."/>
            <person name="Shin-I T."/>
            <person name="Takeda H."/>
            <person name="Morishita S."/>
            <person name="Kohara Y."/>
        </authorList>
    </citation>
    <scope>NUCLEOTIDE SEQUENCE [LARGE SCALE GENOMIC DNA]</scope>
    <source>
        <strain evidence="7 8">Hd-rR</strain>
    </source>
</reference>
<evidence type="ECO:0000256" key="1">
    <source>
        <dbReference type="ARBA" id="ARBA00022553"/>
    </source>
</evidence>
<evidence type="ECO:0000259" key="6">
    <source>
        <dbReference type="PROSITE" id="PS50003"/>
    </source>
</evidence>
<proteinExistence type="predicted"/>
<dbReference type="InterPro" id="IPR001849">
    <property type="entry name" value="PH_domain"/>
</dbReference>
<dbReference type="PANTHER" id="PTHR16186:SF11">
    <property type="entry name" value="SIGNAL-TRANSDUCING ADAPTOR PROTEIN 2"/>
    <property type="match status" value="1"/>
</dbReference>
<dbReference type="SMART" id="SM00233">
    <property type="entry name" value="PH"/>
    <property type="match status" value="1"/>
</dbReference>
<keyword evidence="1" id="KW-0597">Phosphoprotein</keyword>
<dbReference type="InterPro" id="IPR039111">
    <property type="entry name" value="STAP1/STAP2"/>
</dbReference>
<protein>
    <recommendedName>
        <fullName evidence="9">Signal transducing adaptor family member 2b</fullName>
    </recommendedName>
</protein>
<keyword evidence="8" id="KW-1185">Reference proteome</keyword>
<reference evidence="7" key="2">
    <citation type="submission" date="2025-08" db="UniProtKB">
        <authorList>
            <consortium name="Ensembl"/>
        </authorList>
    </citation>
    <scope>IDENTIFICATION</scope>
    <source>
        <strain evidence="7">Hd-rR</strain>
    </source>
</reference>
<sequence length="396" mass="44788">MMANRTWRKRNQLPHCYHEGYLEKSTPDDDETSQKLWACLCGNSLFFFNEKRDNDYIEKLDLTGFVSVRNISSDHFSKAARFSLQLKSGTTNFTASNSESRELWKAFIQSIAQLSVPPSLTLLPGQIHMLNEVIEQEEERLKNLQSPSAGQNTSVHADMPACYYPISRIEASLLLEREAARGNMLLRPSRDGASYAITTRQELDRALYKHYRVTSRPEGGFVIDVNNPVHCDSLHDVITHLVEQTNGVLVPLIIEGPYERNFSFIASDAESGERTEKPLPNLQRALRQDVRTMSSQKLEPNLTEEERVYMNDDLIVMQQKKPDLPVPPPRPKKEETPKKILMPPLPAPRRASYIAPSSASPASAELNTSPDCPKQLPLAAISELKLKLNLRPVIQK</sequence>
<dbReference type="Pfam" id="PF00169">
    <property type="entry name" value="PH"/>
    <property type="match status" value="1"/>
</dbReference>
<dbReference type="InParanoid" id="A0A3B3I0N8"/>
<dbReference type="InterPro" id="IPR011993">
    <property type="entry name" value="PH-like_dom_sf"/>
</dbReference>
<dbReference type="STRING" id="8090.ENSORLP00000037516"/>
<keyword evidence="2 3" id="KW-0727">SH2 domain</keyword>
<dbReference type="RefSeq" id="XP_004068333.2">
    <property type="nucleotide sequence ID" value="XM_004068285.4"/>
</dbReference>
<dbReference type="InterPro" id="IPR000980">
    <property type="entry name" value="SH2"/>
</dbReference>
<dbReference type="KEGG" id="ola:101162205"/>
<dbReference type="PROSITE" id="PS50001">
    <property type="entry name" value="SH2"/>
    <property type="match status" value="1"/>
</dbReference>
<dbReference type="GO" id="GO:0035591">
    <property type="term" value="F:signaling adaptor activity"/>
    <property type="evidence" value="ECO:0007669"/>
    <property type="project" value="InterPro"/>
</dbReference>
<dbReference type="GeneTree" id="ENSGT00530000063841"/>
<dbReference type="OrthoDB" id="6086001at2759"/>
<dbReference type="GeneID" id="101162205"/>
<dbReference type="PANTHER" id="PTHR16186">
    <property type="entry name" value="SIGNAL-TRANSDUCING ADAPTOR PROTEIN-RELATED"/>
    <property type="match status" value="1"/>
</dbReference>
<reference evidence="7" key="3">
    <citation type="submission" date="2025-09" db="UniProtKB">
        <authorList>
            <consortium name="Ensembl"/>
        </authorList>
    </citation>
    <scope>IDENTIFICATION</scope>
    <source>
        <strain evidence="7">Hd-rR</strain>
    </source>
</reference>
<feature type="domain" description="PH" evidence="6">
    <location>
        <begin position="15"/>
        <end position="113"/>
    </location>
</feature>
<accession>A0A3B3I0N8</accession>
<dbReference type="PROSITE" id="PS50003">
    <property type="entry name" value="PH_DOMAIN"/>
    <property type="match status" value="1"/>
</dbReference>
<evidence type="ECO:0008006" key="9">
    <source>
        <dbReference type="Google" id="ProtNLM"/>
    </source>
</evidence>
<evidence type="ECO:0000256" key="2">
    <source>
        <dbReference type="ARBA" id="ARBA00022999"/>
    </source>
</evidence>